<dbReference type="InterPro" id="IPR002018">
    <property type="entry name" value="CarbesteraseB"/>
</dbReference>
<gene>
    <name evidence="6" type="primary">LOC101859867</name>
</gene>
<dbReference type="Pfam" id="PF00135">
    <property type="entry name" value="COesterase"/>
    <property type="match status" value="1"/>
</dbReference>
<accession>A0ABM1A2I2</accession>
<dbReference type="InterPro" id="IPR019826">
    <property type="entry name" value="Carboxylesterase_B_AS"/>
</dbReference>
<dbReference type="Proteomes" id="UP000694888">
    <property type="component" value="Unplaced"/>
</dbReference>
<keyword evidence="5" id="KW-1185">Reference proteome</keyword>
<evidence type="ECO:0000259" key="4">
    <source>
        <dbReference type="Pfam" id="PF00135"/>
    </source>
</evidence>
<keyword evidence="2 3" id="KW-0378">Hydrolase</keyword>
<organism evidence="5 6">
    <name type="scientific">Aplysia californica</name>
    <name type="common">California sea hare</name>
    <dbReference type="NCBI Taxonomy" id="6500"/>
    <lineage>
        <taxon>Eukaryota</taxon>
        <taxon>Metazoa</taxon>
        <taxon>Spiralia</taxon>
        <taxon>Lophotrochozoa</taxon>
        <taxon>Mollusca</taxon>
        <taxon>Gastropoda</taxon>
        <taxon>Heterobranchia</taxon>
        <taxon>Euthyneura</taxon>
        <taxon>Tectipleura</taxon>
        <taxon>Aplysiida</taxon>
        <taxon>Aplysioidea</taxon>
        <taxon>Aplysiidae</taxon>
        <taxon>Aplysia</taxon>
    </lineage>
</organism>
<protein>
    <recommendedName>
        <fullName evidence="3">Carboxylic ester hydrolase</fullName>
        <ecNumber evidence="3">3.1.1.-</ecNumber>
    </recommendedName>
</protein>
<comment type="similarity">
    <text evidence="1 3">Belongs to the type-B carboxylesterase/lipase family.</text>
</comment>
<evidence type="ECO:0000313" key="6">
    <source>
        <dbReference type="RefSeq" id="XP_012939536.1"/>
    </source>
</evidence>
<feature type="chain" id="PRO_5044998765" description="Carboxylic ester hydrolase" evidence="3">
    <location>
        <begin position="23"/>
        <end position="517"/>
    </location>
</feature>
<dbReference type="PROSITE" id="PS00122">
    <property type="entry name" value="CARBOXYLESTERASE_B_1"/>
    <property type="match status" value="1"/>
</dbReference>
<dbReference type="Gene3D" id="3.40.50.1820">
    <property type="entry name" value="alpha/beta hydrolase"/>
    <property type="match status" value="1"/>
</dbReference>
<proteinExistence type="inferred from homology"/>
<evidence type="ECO:0000256" key="1">
    <source>
        <dbReference type="ARBA" id="ARBA00005964"/>
    </source>
</evidence>
<sequence>MDRCSSFILILAMLEIPCIVSATDVVIRSSFGILEGRKLSPVNGKTYVGFRGIPYAKPPIGELRFAKPEPHPKLEGQFNAKEEAVPCIRPLSHLYGTPPGREDCLLLNIFMQNLPLDPMNHRRKVLVFIHGGGYSVGASREYDPGTLITTDDIIVVTLNYRLGILGFMSTEDEASPGNFGLWDQALALNWVKTHIASFGGDPDDVTVAGESAGGISIQLLAISPFGKGLFTKMFSLSGGAAFITQENMAPLKDALELADHFGCRRKDLPTTSSVSESKGILKCLRDVPEEEFARYNFVGIDRIRFSPRIDGVFIPLVPKRLLKDETFLKSVGFFDRSYLVLLDNNERSQMKAYIQRTKTAIYRNYTASETEKAVDFSSMVSIARDTYITSRINLLNKQTCLEKVLDWYERRETFDNAATSIMADVLFLFPSIDFLEAVGLRKSSSGRFILFDHFPSILRGYPNKGMVHGMDIPYLFDYNMTYLGKLTGLSLPEGLNDEELLMKTSFISLVVDFVKTG</sequence>
<name>A0ABM1A2I2_APLCA</name>
<dbReference type="PANTHER" id="PTHR11559">
    <property type="entry name" value="CARBOXYLESTERASE"/>
    <property type="match status" value="1"/>
</dbReference>
<dbReference type="InterPro" id="IPR050309">
    <property type="entry name" value="Type-B_Carboxylest/Lipase"/>
</dbReference>
<dbReference type="InterPro" id="IPR029058">
    <property type="entry name" value="AB_hydrolase_fold"/>
</dbReference>
<feature type="signal peptide" evidence="3">
    <location>
        <begin position="1"/>
        <end position="22"/>
    </location>
</feature>
<evidence type="ECO:0000256" key="2">
    <source>
        <dbReference type="ARBA" id="ARBA00022801"/>
    </source>
</evidence>
<feature type="domain" description="Carboxylesterase type B" evidence="4">
    <location>
        <begin position="26"/>
        <end position="517"/>
    </location>
</feature>
<dbReference type="GeneID" id="101859867"/>
<dbReference type="SUPFAM" id="SSF53474">
    <property type="entry name" value="alpha/beta-Hydrolases"/>
    <property type="match status" value="1"/>
</dbReference>
<evidence type="ECO:0000256" key="3">
    <source>
        <dbReference type="RuleBase" id="RU361235"/>
    </source>
</evidence>
<dbReference type="RefSeq" id="XP_012939536.1">
    <property type="nucleotide sequence ID" value="XM_013084082.2"/>
</dbReference>
<keyword evidence="3" id="KW-0732">Signal</keyword>
<dbReference type="EC" id="3.1.1.-" evidence="3"/>
<evidence type="ECO:0000313" key="5">
    <source>
        <dbReference type="Proteomes" id="UP000694888"/>
    </source>
</evidence>
<reference evidence="6" key="1">
    <citation type="submission" date="2025-08" db="UniProtKB">
        <authorList>
            <consortium name="RefSeq"/>
        </authorList>
    </citation>
    <scope>IDENTIFICATION</scope>
</reference>